<proteinExistence type="predicted"/>
<evidence type="ECO:0000313" key="2">
    <source>
        <dbReference type="EMBL" id="CAL1615428.1"/>
    </source>
</evidence>
<accession>A0AAV2MPU6</accession>
<dbReference type="InterPro" id="IPR016024">
    <property type="entry name" value="ARM-type_fold"/>
</dbReference>
<feature type="region of interest" description="Disordered" evidence="1">
    <location>
        <begin position="357"/>
        <end position="399"/>
    </location>
</feature>
<evidence type="ECO:0000256" key="1">
    <source>
        <dbReference type="SAM" id="MobiDB-lite"/>
    </source>
</evidence>
<dbReference type="GO" id="GO:0032007">
    <property type="term" value="P:negative regulation of TOR signaling"/>
    <property type="evidence" value="ECO:0007669"/>
    <property type="project" value="TreeGrafter"/>
</dbReference>
<sequence length="411" mass="45031">MSACVPTSPTHGPQVNNGPSLTQFSACFPRFPVKSAVPSVTGGTHAAVLAMSREPTALDLSLLEGSDLKEAELVKNTLSQQLNSDRGGAILSSLVDFYLETSSSQSVSLLSTTREQLHKALLEKLNDALSKSTTRLAALTLLGHLTRKQPPWVHLVTRCPLLASLLRCLKTDGDAVVLSTGVLVLVTLLPMIPQCGKQLVYDFFDVFGRLASWSLRNPAQVPVLQLLHLQGALYSLFHRLYGMFPVNFLSYLRLHYSMKENTDTFHRVVKPMLDHVRVHPELVTGTQDHELDPTKWKRFEVHDIVMECSRLSLDPLEASSEDMLYCSSSSLSSLSVTEETSPNTQTYLQEPVDLTWSPSSHCGMSTPPPERHPSTSGLTPSTSGPATPGLTPTTPGLTGFFPCQRIQLTTR</sequence>
<dbReference type="Proteomes" id="UP001497482">
    <property type="component" value="Chromosome 9"/>
</dbReference>
<protein>
    <recommendedName>
        <fullName evidence="4">Hamartin</fullName>
    </recommendedName>
</protein>
<name>A0AAV2MPU6_KNICA</name>
<dbReference type="PANTHER" id="PTHR15154:SF2">
    <property type="entry name" value="HAMARTIN"/>
    <property type="match status" value="1"/>
</dbReference>
<dbReference type="AlphaFoldDB" id="A0AAV2MPU6"/>
<evidence type="ECO:0000313" key="3">
    <source>
        <dbReference type="Proteomes" id="UP001497482"/>
    </source>
</evidence>
<reference evidence="2 3" key="1">
    <citation type="submission" date="2024-04" db="EMBL/GenBank/DDBJ databases">
        <authorList>
            <person name="Waldvogel A.-M."/>
            <person name="Schoenle A."/>
        </authorList>
    </citation>
    <scope>NUCLEOTIDE SEQUENCE [LARGE SCALE GENOMIC DNA]</scope>
</reference>
<gene>
    <name evidence="2" type="ORF">KC01_LOCUS41388</name>
</gene>
<dbReference type="PANTHER" id="PTHR15154">
    <property type="entry name" value="HAMARTIN"/>
    <property type="match status" value="1"/>
</dbReference>
<dbReference type="GO" id="GO:0051726">
    <property type="term" value="P:regulation of cell cycle"/>
    <property type="evidence" value="ECO:0007669"/>
    <property type="project" value="TreeGrafter"/>
</dbReference>
<dbReference type="Pfam" id="PF04388">
    <property type="entry name" value="Hamartin"/>
    <property type="match status" value="1"/>
</dbReference>
<dbReference type="InterPro" id="IPR007483">
    <property type="entry name" value="Hamartin"/>
</dbReference>
<dbReference type="SUPFAM" id="SSF48371">
    <property type="entry name" value="ARM repeat"/>
    <property type="match status" value="1"/>
</dbReference>
<dbReference type="GO" id="GO:0033596">
    <property type="term" value="C:TSC1-TSC2 complex"/>
    <property type="evidence" value="ECO:0007669"/>
    <property type="project" value="TreeGrafter"/>
</dbReference>
<dbReference type="EMBL" id="OZ035831">
    <property type="protein sequence ID" value="CAL1615428.1"/>
    <property type="molecule type" value="Genomic_DNA"/>
</dbReference>
<feature type="compositionally biased region" description="Low complexity" evidence="1">
    <location>
        <begin position="374"/>
        <end position="399"/>
    </location>
</feature>
<dbReference type="GO" id="GO:0008285">
    <property type="term" value="P:negative regulation of cell population proliferation"/>
    <property type="evidence" value="ECO:0007669"/>
    <property type="project" value="TreeGrafter"/>
</dbReference>
<keyword evidence="3" id="KW-1185">Reference proteome</keyword>
<evidence type="ECO:0008006" key="4">
    <source>
        <dbReference type="Google" id="ProtNLM"/>
    </source>
</evidence>
<organism evidence="2 3">
    <name type="scientific">Knipowitschia caucasica</name>
    <name type="common">Caucasian dwarf goby</name>
    <name type="synonym">Pomatoschistus caucasicus</name>
    <dbReference type="NCBI Taxonomy" id="637954"/>
    <lineage>
        <taxon>Eukaryota</taxon>
        <taxon>Metazoa</taxon>
        <taxon>Chordata</taxon>
        <taxon>Craniata</taxon>
        <taxon>Vertebrata</taxon>
        <taxon>Euteleostomi</taxon>
        <taxon>Actinopterygii</taxon>
        <taxon>Neopterygii</taxon>
        <taxon>Teleostei</taxon>
        <taxon>Neoteleostei</taxon>
        <taxon>Acanthomorphata</taxon>
        <taxon>Gobiaria</taxon>
        <taxon>Gobiiformes</taxon>
        <taxon>Gobioidei</taxon>
        <taxon>Gobiidae</taxon>
        <taxon>Gobiinae</taxon>
        <taxon>Knipowitschia</taxon>
    </lineage>
</organism>